<name>A0ABY4TDJ2_9ACTN</name>
<keyword evidence="2" id="KW-1185">Reference proteome</keyword>
<dbReference type="Proteomes" id="UP001056383">
    <property type="component" value="Chromosome"/>
</dbReference>
<gene>
    <name evidence="1" type="ORF">MW084_11815</name>
</gene>
<accession>A0ABY4TDJ2</accession>
<evidence type="ECO:0000313" key="2">
    <source>
        <dbReference type="Proteomes" id="UP001056383"/>
    </source>
</evidence>
<dbReference type="EMBL" id="CP095474">
    <property type="protein sequence ID" value="URN16511.1"/>
    <property type="molecule type" value="Genomic_DNA"/>
</dbReference>
<protein>
    <submittedName>
        <fullName evidence="1">Uncharacterized protein</fullName>
    </submittedName>
</protein>
<organism evidence="1 2">
    <name type="scientific">Streptomyces sudanensis</name>
    <dbReference type="NCBI Taxonomy" id="436397"/>
    <lineage>
        <taxon>Bacteria</taxon>
        <taxon>Bacillati</taxon>
        <taxon>Actinomycetota</taxon>
        <taxon>Actinomycetes</taxon>
        <taxon>Kitasatosporales</taxon>
        <taxon>Streptomycetaceae</taxon>
        <taxon>Streptomyces</taxon>
    </lineage>
</organism>
<proteinExistence type="predicted"/>
<sequence length="63" mass="7091">MSNKQNSAAKLRNSVISCAGHLESNLISKLLKGVRDFLLVTHILESEYVLNDESVWLQMPYDA</sequence>
<evidence type="ECO:0000313" key="1">
    <source>
        <dbReference type="EMBL" id="URN16511.1"/>
    </source>
</evidence>
<reference evidence="1" key="1">
    <citation type="submission" date="2022-04" db="EMBL/GenBank/DDBJ databases">
        <title>Systematic whole-genome sequencing reveals an unexpected diversity among actinomycetoma pathogens and provides insights into their antibacterial susceptibilities.</title>
        <authorList>
            <person name="Watson A.K."/>
            <person name="Kepplinger B."/>
            <person name="Bakhiet S.M."/>
            <person name="Mhmoud N.A."/>
            <person name="Chapman J."/>
            <person name="Allenby N."/>
            <person name="Mickiewicz K."/>
            <person name="Goodfellow M."/>
            <person name="Fahal A.H."/>
            <person name="Errington J."/>
        </authorList>
    </citation>
    <scope>NUCLEOTIDE SEQUENCE</scope>
    <source>
        <strain evidence="1">SD 504</strain>
    </source>
</reference>